<accession>B5Y6I2</accession>
<sequence length="696" mass="79941">MFESIRKRDGRIVPFEAEKITNAIAKAGQATGEFDRDVAQKLMIKVVNVAQTVIKEEIPSVEQIQDIVEEVLLDSPYRKTAKAYIIYREDHAKMREIVSKANSDLVDQYLERIDWQVNENSNMSFSLQGLNNYISSEISKVYWLNRIYPKEIRQAHLNGDFHIHDLGTLSVYCVGWDLIDLLRYGFKGAGSGKVESKPAKHFRSALGQVVNFFYTLQGEAAGAQAFSNFDTLLAPFIRYDGLSYREVKQAVQEFLFNVNVPTRVGFQTPFTNITLDLTPPKHLANQPVIIGGEFQEAVYGDFQKEMDMLNRAFLEVMLEGDAKGRPFTFPIPTYNITEDFDWDNENMELLWEITAKYGIPYFSNFINSDMKPEDVRSMCCRLRINTQKLERKGGGLFGANPKTGSIGVVTINLPRLAYLCHSEEEFFEALAKMMDLAKNSLEIKRKVLERFTEQGLYPYTKFYLKDIKNTFGGYWKNHFSTIGLIGMNEACLNLLGTDIGSEEGHRFALKTLDFMRERLIQYQEETSNNYNLEATPAEGTSYRLAKIDKEKYPDIVCANEAHWKEGAEPFYTNSTQLPVNYTDDIFEALDLQDELQTKYTGGTVMHLFVGERISDPRTVKLLVKRICEKYRLPYFTVTPTFSICPNHGYLSGEHDKCPECGSETEVYSRVVGYLRPVKQWNHGKKEEFRMRKTFKV</sequence>
<evidence type="ECO:0000256" key="1">
    <source>
        <dbReference type="ARBA" id="ARBA00022741"/>
    </source>
</evidence>
<name>B5Y6I2_COPPD</name>
<protein>
    <submittedName>
        <fullName evidence="5">Anaerobic ribonucleoside-triphosphate reductase</fullName>
        <ecNumber evidence="5">1.17.4.2</ecNumber>
    </submittedName>
</protein>
<dbReference type="GO" id="GO:0006260">
    <property type="term" value="P:DNA replication"/>
    <property type="evidence" value="ECO:0007669"/>
    <property type="project" value="InterPro"/>
</dbReference>
<dbReference type="AlphaFoldDB" id="B5Y6I2"/>
<dbReference type="GO" id="GO:0031250">
    <property type="term" value="C:anaerobic ribonucleoside-triphosphate reductase complex"/>
    <property type="evidence" value="ECO:0007669"/>
    <property type="project" value="TreeGrafter"/>
</dbReference>
<dbReference type="SUPFAM" id="SSF51998">
    <property type="entry name" value="PFL-like glycyl radical enzymes"/>
    <property type="match status" value="1"/>
</dbReference>
<evidence type="ECO:0000313" key="5">
    <source>
        <dbReference type="EMBL" id="ACI18086.1"/>
    </source>
</evidence>
<evidence type="ECO:0000313" key="6">
    <source>
        <dbReference type="Proteomes" id="UP000001732"/>
    </source>
</evidence>
<dbReference type="PANTHER" id="PTHR21075">
    <property type="entry name" value="ANAEROBIC RIBONUCLEOSIDE-TRIPHOSPHATE REDUCTASE"/>
    <property type="match status" value="1"/>
</dbReference>
<proteinExistence type="predicted"/>
<dbReference type="Pfam" id="PF03477">
    <property type="entry name" value="ATP-cone"/>
    <property type="match status" value="1"/>
</dbReference>
<dbReference type="STRING" id="309798.COPRO5265_0007"/>
<dbReference type="Pfam" id="PF13597">
    <property type="entry name" value="NRDD"/>
    <property type="match status" value="1"/>
</dbReference>
<dbReference type="EMBL" id="CP001145">
    <property type="protein sequence ID" value="ACI18086.1"/>
    <property type="molecule type" value="Genomic_DNA"/>
</dbReference>
<dbReference type="KEGG" id="cpo:COPRO5265_0007"/>
<dbReference type="PANTHER" id="PTHR21075:SF0">
    <property type="entry name" value="ANAEROBIC RIBONUCLEOSIDE-TRIPHOSPHATE REDUCTASE"/>
    <property type="match status" value="1"/>
</dbReference>
<dbReference type="GO" id="GO:0004748">
    <property type="term" value="F:ribonucleoside-diphosphate reductase activity, thioredoxin disulfide as acceptor"/>
    <property type="evidence" value="ECO:0007669"/>
    <property type="project" value="TreeGrafter"/>
</dbReference>
<dbReference type="PROSITE" id="PS51161">
    <property type="entry name" value="ATP_CONE"/>
    <property type="match status" value="1"/>
</dbReference>
<dbReference type="RefSeq" id="WP_012544736.1">
    <property type="nucleotide sequence ID" value="NC_011295.1"/>
</dbReference>
<dbReference type="InterPro" id="IPR012833">
    <property type="entry name" value="NrdD"/>
</dbReference>
<dbReference type="eggNOG" id="COG1328">
    <property type="taxonomic scope" value="Bacteria"/>
</dbReference>
<dbReference type="NCBIfam" id="NF006126">
    <property type="entry name" value="PRK08270.1"/>
    <property type="match status" value="1"/>
</dbReference>
<keyword evidence="2 3" id="KW-0067">ATP-binding</keyword>
<dbReference type="Proteomes" id="UP000001732">
    <property type="component" value="Chromosome"/>
</dbReference>
<reference evidence="6" key="1">
    <citation type="submission" date="2008-08" db="EMBL/GenBank/DDBJ databases">
        <title>The complete genome sequence of Coprothermobacter proteolyticus strain ATCC 5245 / DSM 5265 / BT.</title>
        <authorList>
            <person name="Dodson R.J."/>
            <person name="Durkin A.S."/>
            <person name="Wu M."/>
            <person name="Eisen J."/>
            <person name="Sutton G."/>
        </authorList>
    </citation>
    <scope>NUCLEOTIDE SEQUENCE [LARGE SCALE GENOMIC DNA]</scope>
    <source>
        <strain evidence="6">ATCC 35245 / DSM 5265 / OCM 4 / BT</strain>
    </source>
</reference>
<dbReference type="CDD" id="cd01675">
    <property type="entry name" value="RNR_III"/>
    <property type="match status" value="1"/>
</dbReference>
<reference evidence="5 6" key="2">
    <citation type="journal article" date="2014" name="Genome Announc.">
        <title>Complete Genome Sequence of Coprothermobacter proteolyticus DSM 5265.</title>
        <authorList>
            <person name="Alexiev A."/>
            <person name="Coil D.A."/>
            <person name="Badger J.H."/>
            <person name="Enticknap J."/>
            <person name="Ward N."/>
            <person name="Robb F.T."/>
            <person name="Eisen J.A."/>
        </authorList>
    </citation>
    <scope>NUCLEOTIDE SEQUENCE [LARGE SCALE GENOMIC DNA]</scope>
    <source>
        <strain evidence="6">ATCC 35245 / DSM 5265 / OCM 4 / BT</strain>
    </source>
</reference>
<dbReference type="InterPro" id="IPR005144">
    <property type="entry name" value="ATP-cone_dom"/>
</dbReference>
<gene>
    <name evidence="5" type="primary">nrdD</name>
    <name evidence="5" type="ordered locus">COPRO5265_0007</name>
</gene>
<dbReference type="GO" id="GO:0008998">
    <property type="term" value="F:ribonucleoside-triphosphate reductase (thioredoxin) activity"/>
    <property type="evidence" value="ECO:0007669"/>
    <property type="project" value="UniProtKB-EC"/>
</dbReference>
<dbReference type="GO" id="GO:0005524">
    <property type="term" value="F:ATP binding"/>
    <property type="evidence" value="ECO:0007669"/>
    <property type="project" value="UniProtKB-UniRule"/>
</dbReference>
<dbReference type="Gene3D" id="3.20.70.20">
    <property type="match status" value="1"/>
</dbReference>
<evidence type="ECO:0000256" key="3">
    <source>
        <dbReference type="PROSITE-ProRule" id="PRU00492"/>
    </source>
</evidence>
<dbReference type="HOGENOM" id="CLU_002707_0_2_9"/>
<dbReference type="OrthoDB" id="9804622at2"/>
<dbReference type="GO" id="GO:0009265">
    <property type="term" value="P:2'-deoxyribonucleotide biosynthetic process"/>
    <property type="evidence" value="ECO:0007669"/>
    <property type="project" value="TreeGrafter"/>
</dbReference>
<dbReference type="EC" id="1.17.4.2" evidence="5"/>
<organism evidence="5 6">
    <name type="scientific">Coprothermobacter proteolyticus (strain ATCC 35245 / DSM 5265 / OCM 4 / BT)</name>
    <dbReference type="NCBI Taxonomy" id="309798"/>
    <lineage>
        <taxon>Bacteria</taxon>
        <taxon>Pseudomonadati</taxon>
        <taxon>Coprothermobacterota</taxon>
        <taxon>Coprothermobacteria</taxon>
        <taxon>Coprothermobacterales</taxon>
        <taxon>Coprothermobacteraceae</taxon>
        <taxon>Coprothermobacter</taxon>
    </lineage>
</organism>
<keyword evidence="5" id="KW-0560">Oxidoreductase</keyword>
<dbReference type="NCBIfam" id="TIGR02487">
    <property type="entry name" value="NrdD"/>
    <property type="match status" value="1"/>
</dbReference>
<keyword evidence="1 3" id="KW-0547">Nucleotide-binding</keyword>
<feature type="domain" description="ATP-cone" evidence="4">
    <location>
        <begin position="3"/>
        <end position="95"/>
    </location>
</feature>
<evidence type="ECO:0000259" key="4">
    <source>
        <dbReference type="PROSITE" id="PS51161"/>
    </source>
</evidence>
<evidence type="ECO:0000256" key="2">
    <source>
        <dbReference type="ARBA" id="ARBA00022840"/>
    </source>
</evidence>
<keyword evidence="6" id="KW-1185">Reference proteome</keyword>